<feature type="transmembrane region" description="Helical" evidence="2">
    <location>
        <begin position="254"/>
        <end position="273"/>
    </location>
</feature>
<dbReference type="Proteomes" id="UP000273158">
    <property type="component" value="Unassembled WGS sequence"/>
</dbReference>
<evidence type="ECO:0000313" key="4">
    <source>
        <dbReference type="EMBL" id="RLK52524.1"/>
    </source>
</evidence>
<feature type="compositionally biased region" description="Low complexity" evidence="1">
    <location>
        <begin position="409"/>
        <end position="474"/>
    </location>
</feature>
<feature type="transmembrane region" description="Helical" evidence="2">
    <location>
        <begin position="346"/>
        <end position="369"/>
    </location>
</feature>
<accession>A0A498C933</accession>
<evidence type="ECO:0000256" key="3">
    <source>
        <dbReference type="SAM" id="SignalP"/>
    </source>
</evidence>
<protein>
    <recommendedName>
        <fullName evidence="6">TrbL/VirB6 plasmid conjugal transfer protein</fullName>
    </recommendedName>
</protein>
<organism evidence="4 5">
    <name type="scientific">Microbacterium telephonicum</name>
    <dbReference type="NCBI Taxonomy" id="1714841"/>
    <lineage>
        <taxon>Bacteria</taxon>
        <taxon>Bacillati</taxon>
        <taxon>Actinomycetota</taxon>
        <taxon>Actinomycetes</taxon>
        <taxon>Micrococcales</taxon>
        <taxon>Microbacteriaceae</taxon>
        <taxon>Microbacterium</taxon>
    </lineage>
</organism>
<gene>
    <name evidence="4" type="ORF">C7474_0469</name>
</gene>
<keyword evidence="2" id="KW-0812">Transmembrane</keyword>
<feature type="region of interest" description="Disordered" evidence="1">
    <location>
        <begin position="409"/>
        <end position="499"/>
    </location>
</feature>
<keyword evidence="2" id="KW-0472">Membrane</keyword>
<sequence>MNTRRATLILGILLGLLAGIGAPTTAHAAEATSPRPAAVDVTGQTWSAPAYPVTCRETSNQITCTPEKPSDVKALSCYLGVIVGGAKTTVCTTYEGHAQAIQSAGGKPATVAYGCSIGDVVCVTFENAGRGIALAAMGMMFTVADAMRFDTSTTLWSAAVGEWSFWNWAVLIVLFIAMVWAVTAAVVSGDRSELVGAVVRCFIAIPAVPLTLWVTGHVLNSVDELTWYVMNREGPWELFATLQKVMWAGGSANYFFGFLIHGLLMVSMLLLMLVFAFRNIVLAALIMVGPVAWMIFPVRGIGPQWVVRYVSAVVVLLLTGPLTIGFVTLIVNGLAGVSTIWDPQSWPLLVGLVLVAFAPFAIFGLFSFVGAVAADGVGSGALSHAGRMARSGGHTAIAIPTRLGATPAGIASRSGSASAPRPSAPMAGAQSSGVAGAGAPAIGRPTGPAATGGPTGGPTPQGSAPSPTPIRSAAPPAPRPASAPSSSSPPVRPGGRRTP</sequence>
<proteinExistence type="predicted"/>
<comment type="caution">
    <text evidence="4">The sequence shown here is derived from an EMBL/GenBank/DDBJ whole genome shotgun (WGS) entry which is preliminary data.</text>
</comment>
<dbReference type="RefSeq" id="WP_121057284.1">
    <property type="nucleotide sequence ID" value="NZ_RCDB01000001.1"/>
</dbReference>
<reference evidence="4 5" key="1">
    <citation type="journal article" date="2015" name="Stand. Genomic Sci.">
        <title>Genomic Encyclopedia of Bacterial and Archaeal Type Strains, Phase III: the genomes of soil and plant-associated and newly described type strains.</title>
        <authorList>
            <person name="Whitman W.B."/>
            <person name="Woyke T."/>
            <person name="Klenk H.P."/>
            <person name="Zhou Y."/>
            <person name="Lilburn T.G."/>
            <person name="Beck B.J."/>
            <person name="De Vos P."/>
            <person name="Vandamme P."/>
            <person name="Eisen J.A."/>
            <person name="Garrity G."/>
            <person name="Hugenholtz P."/>
            <person name="Kyrpides N.C."/>
        </authorList>
    </citation>
    <scope>NUCLEOTIDE SEQUENCE [LARGE SCALE GENOMIC DNA]</scope>
    <source>
        <strain evidence="4 5">S2T63</strain>
    </source>
</reference>
<dbReference type="AlphaFoldDB" id="A0A498C933"/>
<feature type="transmembrane region" description="Helical" evidence="2">
    <location>
        <begin position="280"/>
        <end position="298"/>
    </location>
</feature>
<name>A0A498C933_9MICO</name>
<dbReference type="PROSITE" id="PS51318">
    <property type="entry name" value="TAT"/>
    <property type="match status" value="1"/>
</dbReference>
<evidence type="ECO:0000256" key="1">
    <source>
        <dbReference type="SAM" id="MobiDB-lite"/>
    </source>
</evidence>
<keyword evidence="5" id="KW-1185">Reference proteome</keyword>
<dbReference type="EMBL" id="RCDB01000001">
    <property type="protein sequence ID" value="RLK52524.1"/>
    <property type="molecule type" value="Genomic_DNA"/>
</dbReference>
<keyword evidence="3" id="KW-0732">Signal</keyword>
<feature type="signal peptide" evidence="3">
    <location>
        <begin position="1"/>
        <end position="28"/>
    </location>
</feature>
<feature type="transmembrane region" description="Helical" evidence="2">
    <location>
        <begin position="165"/>
        <end position="187"/>
    </location>
</feature>
<keyword evidence="2" id="KW-1133">Transmembrane helix</keyword>
<feature type="transmembrane region" description="Helical" evidence="2">
    <location>
        <begin position="310"/>
        <end position="334"/>
    </location>
</feature>
<evidence type="ECO:0000256" key="2">
    <source>
        <dbReference type="SAM" id="Phobius"/>
    </source>
</evidence>
<feature type="transmembrane region" description="Helical" evidence="2">
    <location>
        <begin position="194"/>
        <end position="214"/>
    </location>
</feature>
<dbReference type="OrthoDB" id="5055134at2"/>
<feature type="chain" id="PRO_5019824017" description="TrbL/VirB6 plasmid conjugal transfer protein" evidence="3">
    <location>
        <begin position="29"/>
        <end position="499"/>
    </location>
</feature>
<evidence type="ECO:0008006" key="6">
    <source>
        <dbReference type="Google" id="ProtNLM"/>
    </source>
</evidence>
<dbReference type="InterPro" id="IPR006311">
    <property type="entry name" value="TAT_signal"/>
</dbReference>
<evidence type="ECO:0000313" key="5">
    <source>
        <dbReference type="Proteomes" id="UP000273158"/>
    </source>
</evidence>